<dbReference type="InterPro" id="IPR035969">
    <property type="entry name" value="Rab-GAP_TBC_sf"/>
</dbReference>
<evidence type="ECO:0000313" key="2">
    <source>
        <dbReference type="EMBL" id="PIK57873.1"/>
    </source>
</evidence>
<protein>
    <submittedName>
        <fullName evidence="2">Putative TBC1 domain family member 2A-like</fullName>
    </submittedName>
</protein>
<dbReference type="PANTHER" id="PTHR47219">
    <property type="entry name" value="RAB GTPASE-ACTIVATING PROTEIN 1-LIKE"/>
    <property type="match status" value="1"/>
</dbReference>
<dbReference type="SUPFAM" id="SSF50978">
    <property type="entry name" value="WD40 repeat-like"/>
    <property type="match status" value="1"/>
</dbReference>
<dbReference type="InterPro" id="IPR050302">
    <property type="entry name" value="Rab_GAP_TBC_domain"/>
</dbReference>
<dbReference type="InterPro" id="IPR036322">
    <property type="entry name" value="WD40_repeat_dom_sf"/>
</dbReference>
<proteinExistence type="predicted"/>
<dbReference type="Pfam" id="PF23748">
    <property type="entry name" value="Beta-prop_LRRK2"/>
    <property type="match status" value="1"/>
</dbReference>
<dbReference type="SUPFAM" id="SSF47923">
    <property type="entry name" value="Ypt/Rab-GAP domain of gyp1p"/>
    <property type="match status" value="1"/>
</dbReference>
<accession>A0A2G8LC95</accession>
<dbReference type="EMBL" id="MRZV01000130">
    <property type="protein sequence ID" value="PIK57873.1"/>
    <property type="molecule type" value="Genomic_DNA"/>
</dbReference>
<evidence type="ECO:0000313" key="3">
    <source>
        <dbReference type="Proteomes" id="UP000230750"/>
    </source>
</evidence>
<reference evidence="2 3" key="1">
    <citation type="journal article" date="2017" name="PLoS Biol.">
        <title>The sea cucumber genome provides insights into morphological evolution and visceral regeneration.</title>
        <authorList>
            <person name="Zhang X."/>
            <person name="Sun L."/>
            <person name="Yuan J."/>
            <person name="Sun Y."/>
            <person name="Gao Y."/>
            <person name="Zhang L."/>
            <person name="Li S."/>
            <person name="Dai H."/>
            <person name="Hamel J.F."/>
            <person name="Liu C."/>
            <person name="Yu Y."/>
            <person name="Liu S."/>
            <person name="Lin W."/>
            <person name="Guo K."/>
            <person name="Jin S."/>
            <person name="Xu P."/>
            <person name="Storey K.B."/>
            <person name="Huan P."/>
            <person name="Zhang T."/>
            <person name="Zhou Y."/>
            <person name="Zhang J."/>
            <person name="Lin C."/>
            <person name="Li X."/>
            <person name="Xing L."/>
            <person name="Huo D."/>
            <person name="Sun M."/>
            <person name="Wang L."/>
            <person name="Mercier A."/>
            <person name="Li F."/>
            <person name="Yang H."/>
            <person name="Xiang J."/>
        </authorList>
    </citation>
    <scope>NUCLEOTIDE SEQUENCE [LARGE SCALE GENOMIC DNA]</scope>
    <source>
        <strain evidence="2">Shaxun</strain>
        <tissue evidence="2">Muscle</tissue>
    </source>
</reference>
<dbReference type="GO" id="GO:0005096">
    <property type="term" value="F:GTPase activator activity"/>
    <property type="evidence" value="ECO:0007669"/>
    <property type="project" value="TreeGrafter"/>
</dbReference>
<dbReference type="OrthoDB" id="44736at2759"/>
<feature type="domain" description="Rab-GAP TBC" evidence="1">
    <location>
        <begin position="1"/>
        <end position="22"/>
    </location>
</feature>
<evidence type="ECO:0000259" key="1">
    <source>
        <dbReference type="PROSITE" id="PS50086"/>
    </source>
</evidence>
<organism evidence="2 3">
    <name type="scientific">Stichopus japonicus</name>
    <name type="common">Sea cucumber</name>
    <dbReference type="NCBI Taxonomy" id="307972"/>
    <lineage>
        <taxon>Eukaryota</taxon>
        <taxon>Metazoa</taxon>
        <taxon>Echinodermata</taxon>
        <taxon>Eleutherozoa</taxon>
        <taxon>Echinozoa</taxon>
        <taxon>Holothuroidea</taxon>
        <taxon>Aspidochirotacea</taxon>
        <taxon>Aspidochirotida</taxon>
        <taxon>Stichopodidae</taxon>
        <taxon>Apostichopus</taxon>
    </lineage>
</organism>
<dbReference type="STRING" id="307972.A0A2G8LC95"/>
<keyword evidence="3" id="KW-1185">Reference proteome</keyword>
<gene>
    <name evidence="2" type="ORF">BSL78_05256</name>
</gene>
<dbReference type="PANTHER" id="PTHR47219:SF20">
    <property type="entry name" value="TBC1 DOMAIN FAMILY MEMBER 2B"/>
    <property type="match status" value="1"/>
</dbReference>
<dbReference type="Gene3D" id="1.10.472.80">
    <property type="entry name" value="Ypt/Rab-GAP domain of gyp1p, domain 3"/>
    <property type="match status" value="1"/>
</dbReference>
<dbReference type="InterPro" id="IPR056602">
    <property type="entry name" value="Beta-prop_LRRK2"/>
</dbReference>
<dbReference type="GO" id="GO:0031267">
    <property type="term" value="F:small GTPase binding"/>
    <property type="evidence" value="ECO:0007669"/>
    <property type="project" value="TreeGrafter"/>
</dbReference>
<dbReference type="Pfam" id="PF00566">
    <property type="entry name" value="RabGAP-TBC"/>
    <property type="match status" value="1"/>
</dbReference>
<name>A0A2G8LC95_STIJA</name>
<dbReference type="Proteomes" id="UP000230750">
    <property type="component" value="Unassembled WGS sequence"/>
</dbReference>
<dbReference type="PROSITE" id="PS50086">
    <property type="entry name" value="TBC_RABGAP"/>
    <property type="match status" value="1"/>
</dbReference>
<comment type="caution">
    <text evidence="2">The sequence shown here is derived from an EMBL/GenBank/DDBJ whole genome shotgun (WGS) entry which is preliminary data.</text>
</comment>
<dbReference type="InterPro" id="IPR000195">
    <property type="entry name" value="Rab-GAP-TBC_dom"/>
</dbReference>
<sequence>MFFEAVPFQTLQRIWDCFLLDGLPVLFQFSVALLKYHEKALLKRKDILAFLKDTKLLARLTFDIEKIVEIVKINRDTFPSWSWIQERQAHYMKILRKVYEEQEKARKEFERQEGLNQHNSKPSMKELTGSEHDLLIDWATEFSPGKLLVCRSDVKQGWISRVDVQLRTKENLGVRMDSRVMCITMAGENLMLVGTLSWYLYAYTINTREEVWCERLRDTPLCLEYDPVTQNIFIGLSDGTLAVIESVSTTHPNEVFYHAIGAAPVRSVVKVPDLEQLWCSCGNAVNILDSSLNIINGFEVSRSPNIHISYMVLNEDGVWIIIRGSPVLTLWDPALCLCILLYDTSTEQAAGWKRLNKDQSIHTPR</sequence>
<dbReference type="AlphaFoldDB" id="A0A2G8LC95"/>